<dbReference type="AlphaFoldDB" id="A0ABD0JJL5"/>
<organism evidence="2 3">
    <name type="scientific">Batillaria attramentaria</name>
    <dbReference type="NCBI Taxonomy" id="370345"/>
    <lineage>
        <taxon>Eukaryota</taxon>
        <taxon>Metazoa</taxon>
        <taxon>Spiralia</taxon>
        <taxon>Lophotrochozoa</taxon>
        <taxon>Mollusca</taxon>
        <taxon>Gastropoda</taxon>
        <taxon>Caenogastropoda</taxon>
        <taxon>Sorbeoconcha</taxon>
        <taxon>Cerithioidea</taxon>
        <taxon>Batillariidae</taxon>
        <taxon>Batillaria</taxon>
    </lineage>
</organism>
<keyword evidence="3" id="KW-1185">Reference proteome</keyword>
<feature type="compositionally biased region" description="Basic and acidic residues" evidence="1">
    <location>
        <begin position="133"/>
        <end position="145"/>
    </location>
</feature>
<evidence type="ECO:0000256" key="1">
    <source>
        <dbReference type="SAM" id="MobiDB-lite"/>
    </source>
</evidence>
<proteinExistence type="predicted"/>
<dbReference type="Proteomes" id="UP001519460">
    <property type="component" value="Unassembled WGS sequence"/>
</dbReference>
<feature type="region of interest" description="Disordered" evidence="1">
    <location>
        <begin position="93"/>
        <end position="145"/>
    </location>
</feature>
<comment type="caution">
    <text evidence="2">The sequence shown here is derived from an EMBL/GenBank/DDBJ whole genome shotgun (WGS) entry which is preliminary data.</text>
</comment>
<feature type="compositionally biased region" description="Basic and acidic residues" evidence="1">
    <location>
        <begin position="108"/>
        <end position="119"/>
    </location>
</feature>
<reference evidence="2 3" key="1">
    <citation type="journal article" date="2023" name="Sci. Data">
        <title>Genome assembly of the Korean intertidal mud-creeper Batillaria attramentaria.</title>
        <authorList>
            <person name="Patra A.K."/>
            <person name="Ho P.T."/>
            <person name="Jun S."/>
            <person name="Lee S.J."/>
            <person name="Kim Y."/>
            <person name="Won Y.J."/>
        </authorList>
    </citation>
    <scope>NUCLEOTIDE SEQUENCE [LARGE SCALE GENOMIC DNA]</scope>
    <source>
        <strain evidence="2">Wonlab-2016</strain>
    </source>
</reference>
<sequence>MTEGTRDFISVDAMISLSKRQTSCSLNGFILLNEKGRGCESGQNYYSKTQSPLPRLGSSSRGLKKSNLKTSMSSINITLPRRKRRVQVQNIPQITECDTETKRKNKTKGVEEQDLKKGVEMSSEWHSGGGEGKYQKTERGGGKYY</sequence>
<evidence type="ECO:0000313" key="2">
    <source>
        <dbReference type="EMBL" id="KAK7475178.1"/>
    </source>
</evidence>
<feature type="region of interest" description="Disordered" evidence="1">
    <location>
        <begin position="45"/>
        <end position="65"/>
    </location>
</feature>
<protein>
    <submittedName>
        <fullName evidence="2">Uncharacterized protein</fullName>
    </submittedName>
</protein>
<feature type="compositionally biased region" description="Polar residues" evidence="1">
    <location>
        <begin position="45"/>
        <end position="61"/>
    </location>
</feature>
<name>A0ABD0JJL5_9CAEN</name>
<evidence type="ECO:0000313" key="3">
    <source>
        <dbReference type="Proteomes" id="UP001519460"/>
    </source>
</evidence>
<accession>A0ABD0JJL5</accession>
<gene>
    <name evidence="2" type="ORF">BaRGS_00033579</name>
</gene>
<dbReference type="EMBL" id="JACVVK020000413">
    <property type="protein sequence ID" value="KAK7475178.1"/>
    <property type="molecule type" value="Genomic_DNA"/>
</dbReference>